<dbReference type="Proteomes" id="UP000623681">
    <property type="component" value="Unassembled WGS sequence"/>
</dbReference>
<dbReference type="PRINTS" id="PR01713">
    <property type="entry name" value="NUCEPIMERASE"/>
</dbReference>
<gene>
    <name evidence="3" type="ORF">JK634_17255</name>
</gene>
<evidence type="ECO:0000313" key="4">
    <source>
        <dbReference type="Proteomes" id="UP000623681"/>
    </source>
</evidence>
<accession>A0A937FJM0</accession>
<comment type="similarity">
    <text evidence="1">Belongs to the NAD(P)-dependent epimerase/dehydratase family.</text>
</comment>
<dbReference type="RefSeq" id="WP_202768984.1">
    <property type="nucleotide sequence ID" value="NZ_JAESWA010000025.1"/>
</dbReference>
<proteinExistence type="inferred from homology"/>
<dbReference type="InterPro" id="IPR036291">
    <property type="entry name" value="NAD(P)-bd_dom_sf"/>
</dbReference>
<dbReference type="EMBL" id="JAESWA010000025">
    <property type="protein sequence ID" value="MBL4933543.1"/>
    <property type="molecule type" value="Genomic_DNA"/>
</dbReference>
<keyword evidence="4" id="KW-1185">Reference proteome</keyword>
<reference evidence="3" key="1">
    <citation type="submission" date="2021-01" db="EMBL/GenBank/DDBJ databases">
        <title>Genome public.</title>
        <authorList>
            <person name="Liu C."/>
            <person name="Sun Q."/>
        </authorList>
    </citation>
    <scope>NUCLEOTIDE SEQUENCE</scope>
    <source>
        <strain evidence="3">YIM B02565</strain>
    </source>
</reference>
<evidence type="ECO:0000256" key="1">
    <source>
        <dbReference type="ARBA" id="ARBA00007637"/>
    </source>
</evidence>
<sequence length="286" mass="33028">MKQVLLTGSNGFIGRRLKEKLIELKYEVLELNSSNGDVTSIETLRTFNLEKIGHIFHLAAKTFVPESWMQPEEFYKVNTFGTLNILEICKEYNIDLTFISSYIYGQPKTMPISESSDICPNNPYAHSKYIAEQMCEFYSREFNVNVSIIRPFNIYGIGQNKKFLIPHIIDQALYSNEIKIKDLSPKRDYIYLEDVVDAILLTINNNKNYSVYNIGSGYSISVQQVIEVVLGILNIEKKVISEDSQRKNEMNDVVADITKANRELNWYPKYSFLDGIKKIIDREISN</sequence>
<feature type="domain" description="NAD-dependent epimerase/dehydratase" evidence="2">
    <location>
        <begin position="4"/>
        <end position="215"/>
    </location>
</feature>
<name>A0A937FJM0_9CLOT</name>
<organism evidence="3 4">
    <name type="scientific">Clostridium paridis</name>
    <dbReference type="NCBI Taxonomy" id="2803863"/>
    <lineage>
        <taxon>Bacteria</taxon>
        <taxon>Bacillati</taxon>
        <taxon>Bacillota</taxon>
        <taxon>Clostridia</taxon>
        <taxon>Eubacteriales</taxon>
        <taxon>Clostridiaceae</taxon>
        <taxon>Clostridium</taxon>
    </lineage>
</organism>
<dbReference type="Gene3D" id="3.40.50.720">
    <property type="entry name" value="NAD(P)-binding Rossmann-like Domain"/>
    <property type="match status" value="1"/>
</dbReference>
<dbReference type="SUPFAM" id="SSF51735">
    <property type="entry name" value="NAD(P)-binding Rossmann-fold domains"/>
    <property type="match status" value="1"/>
</dbReference>
<dbReference type="Pfam" id="PF01370">
    <property type="entry name" value="Epimerase"/>
    <property type="match status" value="1"/>
</dbReference>
<protein>
    <submittedName>
        <fullName evidence="3">NAD(P)-dependent oxidoreductase</fullName>
    </submittedName>
</protein>
<comment type="caution">
    <text evidence="3">The sequence shown here is derived from an EMBL/GenBank/DDBJ whole genome shotgun (WGS) entry which is preliminary data.</text>
</comment>
<evidence type="ECO:0000259" key="2">
    <source>
        <dbReference type="Pfam" id="PF01370"/>
    </source>
</evidence>
<dbReference type="InterPro" id="IPR001509">
    <property type="entry name" value="Epimerase_deHydtase"/>
</dbReference>
<evidence type="ECO:0000313" key="3">
    <source>
        <dbReference type="EMBL" id="MBL4933543.1"/>
    </source>
</evidence>
<dbReference type="AlphaFoldDB" id="A0A937FJM0"/>
<dbReference type="PANTHER" id="PTHR43000">
    <property type="entry name" value="DTDP-D-GLUCOSE 4,6-DEHYDRATASE-RELATED"/>
    <property type="match status" value="1"/>
</dbReference>